<sequence>MNSDSIMLDSPAQTPTPKSQPPPAHSTSNDVAMSDTTATAAADPPINWLNNSKWTEEYKAADARLLHRDAFKRLNLRDPMDPPLVNNPPSITPQLEARLRELVVNLGGQSAKDKDMAN</sequence>
<proteinExistence type="predicted"/>
<dbReference type="AlphaFoldDB" id="A0A423VL72"/>
<accession>A0A423VL72</accession>
<evidence type="ECO:0000313" key="2">
    <source>
        <dbReference type="EMBL" id="ROV91756.1"/>
    </source>
</evidence>
<dbReference type="Proteomes" id="UP000284375">
    <property type="component" value="Unassembled WGS sequence"/>
</dbReference>
<reference evidence="2 3" key="1">
    <citation type="submission" date="2015-09" db="EMBL/GenBank/DDBJ databases">
        <title>Host preference determinants of Valsa canker pathogens revealed by comparative genomics.</title>
        <authorList>
            <person name="Yin Z."/>
            <person name="Huang L."/>
        </authorList>
    </citation>
    <scope>NUCLEOTIDE SEQUENCE [LARGE SCALE GENOMIC DNA]</scope>
    <source>
        <strain evidence="2 3">YSFL</strain>
    </source>
</reference>
<keyword evidence="3" id="KW-1185">Reference proteome</keyword>
<dbReference type="EMBL" id="LJZO01000041">
    <property type="protein sequence ID" value="ROV91756.1"/>
    <property type="molecule type" value="Genomic_DNA"/>
</dbReference>
<evidence type="ECO:0000313" key="3">
    <source>
        <dbReference type="Proteomes" id="UP000284375"/>
    </source>
</evidence>
<gene>
    <name evidence="2" type="ORF">VSDG_06456</name>
</gene>
<name>A0A423VL72_CYTCH</name>
<feature type="compositionally biased region" description="Polar residues" evidence="1">
    <location>
        <begin position="1"/>
        <end position="17"/>
    </location>
</feature>
<organism evidence="2 3">
    <name type="scientific">Cytospora chrysosperma</name>
    <name type="common">Cytospora canker fungus</name>
    <name type="synonym">Sphaeria chrysosperma</name>
    <dbReference type="NCBI Taxonomy" id="252740"/>
    <lineage>
        <taxon>Eukaryota</taxon>
        <taxon>Fungi</taxon>
        <taxon>Dikarya</taxon>
        <taxon>Ascomycota</taxon>
        <taxon>Pezizomycotina</taxon>
        <taxon>Sordariomycetes</taxon>
        <taxon>Sordariomycetidae</taxon>
        <taxon>Diaporthales</taxon>
        <taxon>Cytosporaceae</taxon>
        <taxon>Cytospora</taxon>
    </lineage>
</organism>
<dbReference type="OrthoDB" id="5186601at2759"/>
<comment type="caution">
    <text evidence="2">The sequence shown here is derived from an EMBL/GenBank/DDBJ whole genome shotgun (WGS) entry which is preliminary data.</text>
</comment>
<evidence type="ECO:0000256" key="1">
    <source>
        <dbReference type="SAM" id="MobiDB-lite"/>
    </source>
</evidence>
<feature type="region of interest" description="Disordered" evidence="1">
    <location>
        <begin position="1"/>
        <end position="48"/>
    </location>
</feature>
<protein>
    <submittedName>
        <fullName evidence="2">Uncharacterized protein</fullName>
    </submittedName>
</protein>
<feature type="compositionally biased region" description="Polar residues" evidence="1">
    <location>
        <begin position="25"/>
        <end position="35"/>
    </location>
</feature>